<evidence type="ECO:0000256" key="5">
    <source>
        <dbReference type="ARBA" id="ARBA00022840"/>
    </source>
</evidence>
<dbReference type="GO" id="GO:0036430">
    <property type="term" value="F:CMP kinase activity"/>
    <property type="evidence" value="ECO:0007669"/>
    <property type="project" value="RHEA"/>
</dbReference>
<comment type="subcellular location">
    <subcellularLocation>
        <location evidence="8">Cytoplasm</location>
    </subcellularLocation>
</comment>
<dbReference type="PANTHER" id="PTHR21299">
    <property type="entry name" value="CYTIDYLATE KINASE/PANTOATE-BETA-ALANINE LIGASE"/>
    <property type="match status" value="1"/>
</dbReference>
<dbReference type="CDD" id="cd02020">
    <property type="entry name" value="CMPK"/>
    <property type="match status" value="1"/>
</dbReference>
<keyword evidence="3 8" id="KW-0547">Nucleotide-binding</keyword>
<protein>
    <recommendedName>
        <fullName evidence="8">Cytidylate kinase</fullName>
        <shortName evidence="8">CK</shortName>
        <ecNumber evidence="8">2.7.4.25</ecNumber>
    </recommendedName>
    <alternativeName>
        <fullName evidence="8">Cytidine monophosphate kinase</fullName>
        <shortName evidence="8">CMP kinase</shortName>
    </alternativeName>
</protein>
<keyword evidence="2 8" id="KW-0808">Transferase</keyword>
<keyword evidence="5 8" id="KW-0067">ATP-binding</keyword>
<feature type="binding site" evidence="8">
    <location>
        <begin position="10"/>
        <end position="18"/>
    </location>
    <ligand>
        <name>ATP</name>
        <dbReference type="ChEBI" id="CHEBI:30616"/>
    </ligand>
</feature>
<dbReference type="PANTHER" id="PTHR21299:SF2">
    <property type="entry name" value="CYTIDYLATE KINASE"/>
    <property type="match status" value="1"/>
</dbReference>
<dbReference type="InterPro" id="IPR003136">
    <property type="entry name" value="Cytidylate_kin"/>
</dbReference>
<evidence type="ECO:0000256" key="8">
    <source>
        <dbReference type="HAMAP-Rule" id="MF_00238"/>
    </source>
</evidence>
<dbReference type="Proteomes" id="UP000188184">
    <property type="component" value="Chromosome"/>
</dbReference>
<accession>A0A1Q2L3Z9</accession>
<dbReference type="GO" id="GO:0036431">
    <property type="term" value="F:dCMP kinase activity"/>
    <property type="evidence" value="ECO:0007669"/>
    <property type="project" value="InterPro"/>
</dbReference>
<reference evidence="10 11" key="1">
    <citation type="submission" date="2017-02" db="EMBL/GenBank/DDBJ databases">
        <title>The complete genomic sequence of a novel cold adapted crude oil-degrading bacterium Planococcus qaidamina Y42.</title>
        <authorList>
            <person name="Yang R."/>
        </authorList>
    </citation>
    <scope>NUCLEOTIDE SEQUENCE [LARGE SCALE GENOMIC DNA]</scope>
    <source>
        <strain evidence="10 11">Y42</strain>
    </source>
</reference>
<dbReference type="AlphaFoldDB" id="A0A1Q2L3Z9"/>
<dbReference type="Pfam" id="PF02224">
    <property type="entry name" value="Cytidylate_kin"/>
    <property type="match status" value="1"/>
</dbReference>
<dbReference type="GO" id="GO:0006220">
    <property type="term" value="P:pyrimidine nucleotide metabolic process"/>
    <property type="evidence" value="ECO:0007669"/>
    <property type="project" value="UniProtKB-UniRule"/>
</dbReference>
<comment type="catalytic activity">
    <reaction evidence="6 8">
        <text>dCMP + ATP = dCDP + ADP</text>
        <dbReference type="Rhea" id="RHEA:25094"/>
        <dbReference type="ChEBI" id="CHEBI:30616"/>
        <dbReference type="ChEBI" id="CHEBI:57566"/>
        <dbReference type="ChEBI" id="CHEBI:58593"/>
        <dbReference type="ChEBI" id="CHEBI:456216"/>
        <dbReference type="EC" id="2.7.4.25"/>
    </reaction>
</comment>
<evidence type="ECO:0000256" key="1">
    <source>
        <dbReference type="ARBA" id="ARBA00009427"/>
    </source>
</evidence>
<evidence type="ECO:0000259" key="9">
    <source>
        <dbReference type="Pfam" id="PF02224"/>
    </source>
</evidence>
<dbReference type="GO" id="GO:0015949">
    <property type="term" value="P:nucleobase-containing small molecule interconversion"/>
    <property type="evidence" value="ECO:0007669"/>
    <property type="project" value="TreeGrafter"/>
</dbReference>
<sequence length="223" mass="24623">MRTMQIAIDGPAAAGKSTVAKIVAEQLGFIYIDTGAMYRAATLKALTAGADLTDGEALSALLKNVDIRLEPGEQGQRVYLDGQDVTEEIRTDQVTKSVSEVAAHREIREQMVQLQKELAEGRGVVMDGRDIGTRVLQDAGLKVYMIASAEERAQRRFEENRTRGIRTPLDVLKMEIEKRDRMDSERKESPLVQAQDAVLIDTTSLTVPEVASRIIGLAKERLN</sequence>
<evidence type="ECO:0000256" key="3">
    <source>
        <dbReference type="ARBA" id="ARBA00022741"/>
    </source>
</evidence>
<name>A0A1Q2L3Z9_9BACL</name>
<comment type="similarity">
    <text evidence="1 8">Belongs to the cytidylate kinase family. Type 1 subfamily.</text>
</comment>
<keyword evidence="8" id="KW-0963">Cytoplasm</keyword>
<evidence type="ECO:0000256" key="6">
    <source>
        <dbReference type="ARBA" id="ARBA00047615"/>
    </source>
</evidence>
<dbReference type="KEGG" id="pmar:B0X71_11510"/>
<dbReference type="SUPFAM" id="SSF52540">
    <property type="entry name" value="P-loop containing nucleoside triphosphate hydrolases"/>
    <property type="match status" value="1"/>
</dbReference>
<dbReference type="OrthoDB" id="9807434at2"/>
<evidence type="ECO:0000256" key="2">
    <source>
        <dbReference type="ARBA" id="ARBA00022679"/>
    </source>
</evidence>
<dbReference type="HAMAP" id="MF_00238">
    <property type="entry name" value="Cytidyl_kinase_type1"/>
    <property type="match status" value="1"/>
</dbReference>
<gene>
    <name evidence="8" type="primary">cmk</name>
    <name evidence="10" type="ORF">B0X71_11510</name>
</gene>
<dbReference type="EMBL" id="CP019640">
    <property type="protein sequence ID" value="AQQ55104.1"/>
    <property type="molecule type" value="Genomic_DNA"/>
</dbReference>
<keyword evidence="4 8" id="KW-0418">Kinase</keyword>
<evidence type="ECO:0000313" key="10">
    <source>
        <dbReference type="EMBL" id="AQQ55104.1"/>
    </source>
</evidence>
<evidence type="ECO:0000313" key="11">
    <source>
        <dbReference type="Proteomes" id="UP000188184"/>
    </source>
</evidence>
<dbReference type="RefSeq" id="WP_077590981.1">
    <property type="nucleotide sequence ID" value="NZ_CP019640.1"/>
</dbReference>
<dbReference type="GO" id="GO:0005524">
    <property type="term" value="F:ATP binding"/>
    <property type="evidence" value="ECO:0007669"/>
    <property type="project" value="UniProtKB-UniRule"/>
</dbReference>
<keyword evidence="11" id="KW-1185">Reference proteome</keyword>
<dbReference type="GO" id="GO:0005829">
    <property type="term" value="C:cytosol"/>
    <property type="evidence" value="ECO:0007669"/>
    <property type="project" value="TreeGrafter"/>
</dbReference>
<comment type="catalytic activity">
    <reaction evidence="7 8">
        <text>CMP + ATP = CDP + ADP</text>
        <dbReference type="Rhea" id="RHEA:11600"/>
        <dbReference type="ChEBI" id="CHEBI:30616"/>
        <dbReference type="ChEBI" id="CHEBI:58069"/>
        <dbReference type="ChEBI" id="CHEBI:60377"/>
        <dbReference type="ChEBI" id="CHEBI:456216"/>
        <dbReference type="EC" id="2.7.4.25"/>
    </reaction>
</comment>
<feature type="domain" description="Cytidylate kinase" evidence="9">
    <location>
        <begin position="6"/>
        <end position="219"/>
    </location>
</feature>
<dbReference type="NCBIfam" id="TIGR00017">
    <property type="entry name" value="cmk"/>
    <property type="match status" value="1"/>
</dbReference>
<evidence type="ECO:0000256" key="7">
    <source>
        <dbReference type="ARBA" id="ARBA00048478"/>
    </source>
</evidence>
<dbReference type="InterPro" id="IPR027417">
    <property type="entry name" value="P-loop_NTPase"/>
</dbReference>
<dbReference type="EC" id="2.7.4.25" evidence="8"/>
<proteinExistence type="inferred from homology"/>
<evidence type="ECO:0000256" key="4">
    <source>
        <dbReference type="ARBA" id="ARBA00022777"/>
    </source>
</evidence>
<dbReference type="Gene3D" id="3.40.50.300">
    <property type="entry name" value="P-loop containing nucleotide triphosphate hydrolases"/>
    <property type="match status" value="1"/>
</dbReference>
<organism evidence="10 11">
    <name type="scientific">Planococcus lenghuensis</name>
    <dbReference type="NCBI Taxonomy" id="2213202"/>
    <lineage>
        <taxon>Bacteria</taxon>
        <taxon>Bacillati</taxon>
        <taxon>Bacillota</taxon>
        <taxon>Bacilli</taxon>
        <taxon>Bacillales</taxon>
        <taxon>Caryophanaceae</taxon>
        <taxon>Planococcus</taxon>
    </lineage>
</organism>
<dbReference type="InterPro" id="IPR011994">
    <property type="entry name" value="Cytidylate_kinase_dom"/>
</dbReference>